<dbReference type="InterPro" id="IPR041657">
    <property type="entry name" value="HTH_17"/>
</dbReference>
<dbReference type="BioCyc" id="FSP469605-HMP:GTSP-411-MONOMER"/>
<keyword evidence="3" id="KW-1185">Reference proteome</keyword>
<dbReference type="InterPro" id="IPR010093">
    <property type="entry name" value="SinI_DNA-bd"/>
</dbReference>
<evidence type="ECO:0000259" key="1">
    <source>
        <dbReference type="Pfam" id="PF12728"/>
    </source>
</evidence>
<gene>
    <name evidence="2" type="ORF">FSBG_00408</name>
</gene>
<proteinExistence type="predicted"/>
<dbReference type="RefSeq" id="WP_008800986.1">
    <property type="nucleotide sequence ID" value="NZ_GG657971.1"/>
</dbReference>
<dbReference type="Proteomes" id="UP000002975">
    <property type="component" value="Unassembled WGS sequence"/>
</dbReference>
<dbReference type="Pfam" id="PF12728">
    <property type="entry name" value="HTH_17"/>
    <property type="match status" value="1"/>
</dbReference>
<dbReference type="AlphaFoldDB" id="E5BFN0"/>
<dbReference type="OrthoDB" id="90266at2"/>
<name>E5BFN0_9FUSO</name>
<dbReference type="NCBIfam" id="TIGR01764">
    <property type="entry name" value="excise"/>
    <property type="match status" value="1"/>
</dbReference>
<dbReference type="EMBL" id="GG657971">
    <property type="protein sequence ID" value="EFS20911.1"/>
    <property type="molecule type" value="Genomic_DNA"/>
</dbReference>
<feature type="domain" description="Helix-turn-helix" evidence="1">
    <location>
        <begin position="9"/>
        <end position="57"/>
    </location>
</feature>
<dbReference type="HOGENOM" id="CLU_140176_16_1_0"/>
<accession>E5BFN0</accession>
<reference evidence="2 3" key="1">
    <citation type="submission" date="2009-02" db="EMBL/GenBank/DDBJ databases">
        <title>The Genome Sequence of Fusobacterium sp. 3_1_5R.</title>
        <authorList>
            <consortium name="The Broad Institute Genome Sequencing Platform"/>
            <person name="Ward D."/>
            <person name="Young S.K."/>
            <person name="Kodira C.D."/>
            <person name="Zeng Q."/>
            <person name="Koehrsen M."/>
            <person name="Alvarado L."/>
            <person name="Berlin A."/>
            <person name="Borenstein D."/>
            <person name="Chen Z."/>
            <person name="Engels R."/>
            <person name="Freedman E."/>
            <person name="Gellesch M."/>
            <person name="Goldberg J."/>
            <person name="Griggs A."/>
            <person name="Gujja S."/>
            <person name="Heiman D."/>
            <person name="Hepburn T."/>
            <person name="Howarth C."/>
            <person name="Jen D."/>
            <person name="Larson L."/>
            <person name="Lewis B."/>
            <person name="Mehta T."/>
            <person name="Park D."/>
            <person name="Pearson M."/>
            <person name="Roberts A."/>
            <person name="Saif S."/>
            <person name="Shea T."/>
            <person name="Shenoy N."/>
            <person name="Sisk P."/>
            <person name="Stolte C."/>
            <person name="Sykes S."/>
            <person name="Walk T."/>
            <person name="White J."/>
            <person name="Yandava C."/>
            <person name="Allen-Vercoe E."/>
            <person name="Strauss J."/>
            <person name="Ambrose C."/>
            <person name="Lander E."/>
            <person name="Nusbaum C."/>
            <person name="Galagan J."/>
            <person name="Birren B."/>
        </authorList>
    </citation>
    <scope>NUCLEOTIDE SEQUENCE [LARGE SCALE GENOMIC DNA]</scope>
    <source>
        <strain evidence="2 3">3_1_5R</strain>
    </source>
</reference>
<protein>
    <submittedName>
        <fullName evidence="2">DNA binding domain, excisionase family</fullName>
    </submittedName>
</protein>
<sequence length="59" mass="7086">MLSKYSDILTVKELQEILRYKKEKVYKILQNKILPSIRLGKKYLIAKEDVIKYIKSNKK</sequence>
<organism evidence="2 3">
    <name type="scientific">Fusobacterium gonidiaformans 3-1-5R</name>
    <dbReference type="NCBI Taxonomy" id="469605"/>
    <lineage>
        <taxon>Bacteria</taxon>
        <taxon>Fusobacteriati</taxon>
        <taxon>Fusobacteriota</taxon>
        <taxon>Fusobacteriia</taxon>
        <taxon>Fusobacteriales</taxon>
        <taxon>Fusobacteriaceae</taxon>
        <taxon>Fusobacterium</taxon>
    </lineage>
</organism>
<evidence type="ECO:0000313" key="2">
    <source>
        <dbReference type="EMBL" id="EFS20911.1"/>
    </source>
</evidence>
<dbReference type="GO" id="GO:0003677">
    <property type="term" value="F:DNA binding"/>
    <property type="evidence" value="ECO:0007669"/>
    <property type="project" value="InterPro"/>
</dbReference>
<evidence type="ECO:0000313" key="3">
    <source>
        <dbReference type="Proteomes" id="UP000002975"/>
    </source>
</evidence>